<gene>
    <name evidence="1" type="ORF">PNOK_0819700</name>
</gene>
<organism evidence="1 2">
    <name type="scientific">Pyrrhoderma noxium</name>
    <dbReference type="NCBI Taxonomy" id="2282107"/>
    <lineage>
        <taxon>Eukaryota</taxon>
        <taxon>Fungi</taxon>
        <taxon>Dikarya</taxon>
        <taxon>Basidiomycota</taxon>
        <taxon>Agaricomycotina</taxon>
        <taxon>Agaricomycetes</taxon>
        <taxon>Hymenochaetales</taxon>
        <taxon>Hymenochaetaceae</taxon>
        <taxon>Pyrrhoderma</taxon>
    </lineage>
</organism>
<reference evidence="1 2" key="1">
    <citation type="journal article" date="2017" name="Mol. Ecol.">
        <title>Comparative and population genomic landscape of Phellinus noxius: A hypervariable fungus causing root rot in trees.</title>
        <authorList>
            <person name="Chung C.L."/>
            <person name="Lee T.J."/>
            <person name="Akiba M."/>
            <person name="Lee H.H."/>
            <person name="Kuo T.H."/>
            <person name="Liu D."/>
            <person name="Ke H.M."/>
            <person name="Yokoi T."/>
            <person name="Roa M.B."/>
            <person name="Lu M.J."/>
            <person name="Chang Y.Y."/>
            <person name="Ann P.J."/>
            <person name="Tsai J.N."/>
            <person name="Chen C.Y."/>
            <person name="Tzean S.S."/>
            <person name="Ota Y."/>
            <person name="Hattori T."/>
            <person name="Sahashi N."/>
            <person name="Liou R.F."/>
            <person name="Kikuchi T."/>
            <person name="Tsai I.J."/>
        </authorList>
    </citation>
    <scope>NUCLEOTIDE SEQUENCE [LARGE SCALE GENOMIC DNA]</scope>
    <source>
        <strain evidence="1 2">FFPRI411160</strain>
    </source>
</reference>
<evidence type="ECO:0000313" key="1">
    <source>
        <dbReference type="EMBL" id="PAV16577.1"/>
    </source>
</evidence>
<dbReference type="AlphaFoldDB" id="A0A286UAI4"/>
<evidence type="ECO:0000313" key="2">
    <source>
        <dbReference type="Proteomes" id="UP000217199"/>
    </source>
</evidence>
<accession>A0A286UAI4</accession>
<dbReference type="Proteomes" id="UP000217199">
    <property type="component" value="Unassembled WGS sequence"/>
</dbReference>
<keyword evidence="2" id="KW-1185">Reference proteome</keyword>
<dbReference type="InParanoid" id="A0A286UAI4"/>
<protein>
    <submittedName>
        <fullName evidence="1">Uncharacterized protein</fullName>
    </submittedName>
</protein>
<dbReference type="EMBL" id="NBII01000008">
    <property type="protein sequence ID" value="PAV16577.1"/>
    <property type="molecule type" value="Genomic_DNA"/>
</dbReference>
<name>A0A286UAI4_9AGAM</name>
<comment type="caution">
    <text evidence="1">The sequence shown here is derived from an EMBL/GenBank/DDBJ whole genome shotgun (WGS) entry which is preliminary data.</text>
</comment>
<proteinExistence type="predicted"/>
<sequence length="90" mass="9516">MRALEAVLLEAAGIANCVVKAIVNALGWVDTRGFKGHTLMGAGSVSKLMLRGGVLLSTHKALLTQCTLVLQVSQNSAMHALFENRVDRAA</sequence>